<evidence type="ECO:0000256" key="1">
    <source>
        <dbReference type="SAM" id="MobiDB-lite"/>
    </source>
</evidence>
<reference evidence="2" key="2">
    <citation type="submission" date="2025-08" db="UniProtKB">
        <authorList>
            <consortium name="Ensembl"/>
        </authorList>
    </citation>
    <scope>IDENTIFICATION</scope>
</reference>
<keyword evidence="3" id="KW-1185">Reference proteome</keyword>
<dbReference type="GeneID" id="114765172"/>
<dbReference type="GeneTree" id="ENSGT00730000112347"/>
<dbReference type="PANTHER" id="PTHR35541">
    <property type="entry name" value="RAD9, HUS1, RAD1-INTERACTING NUCLEAR ORPHAN PROTEIN 1"/>
    <property type="match status" value="1"/>
</dbReference>
<gene>
    <name evidence="2" type="primary">rhno1</name>
</gene>
<protein>
    <submittedName>
        <fullName evidence="2">Uncharacterized protein</fullName>
    </submittedName>
</protein>
<dbReference type="RefSeq" id="XP_028811091.1">
    <property type="nucleotide sequence ID" value="XM_028955258.1"/>
</dbReference>
<name>A0AAY4B7C0_9TELE</name>
<reference evidence="2 3" key="1">
    <citation type="submission" date="2020-06" db="EMBL/GenBank/DDBJ databases">
        <authorList>
            <consortium name="Wellcome Sanger Institute Data Sharing"/>
        </authorList>
    </citation>
    <scope>NUCLEOTIDE SEQUENCE [LARGE SCALE GENOMIC DNA]</scope>
</reference>
<feature type="compositionally biased region" description="Low complexity" evidence="1">
    <location>
        <begin position="204"/>
        <end position="215"/>
    </location>
</feature>
<evidence type="ECO:0000313" key="2">
    <source>
        <dbReference type="Ensembl" id="ENSDCDP00010016879.1"/>
    </source>
</evidence>
<dbReference type="AlphaFoldDB" id="A0AAY4B7C0"/>
<dbReference type="Proteomes" id="UP000694580">
    <property type="component" value="Chromosome 15"/>
</dbReference>
<dbReference type="InterPro" id="IPR029293">
    <property type="entry name" value="RHNO1"/>
</dbReference>
<dbReference type="GO" id="GO:0000725">
    <property type="term" value="P:recombinational repair"/>
    <property type="evidence" value="ECO:0007669"/>
    <property type="project" value="TreeGrafter"/>
</dbReference>
<organism evidence="2 3">
    <name type="scientific">Denticeps clupeoides</name>
    <name type="common">denticle herring</name>
    <dbReference type="NCBI Taxonomy" id="299321"/>
    <lineage>
        <taxon>Eukaryota</taxon>
        <taxon>Metazoa</taxon>
        <taxon>Chordata</taxon>
        <taxon>Craniata</taxon>
        <taxon>Vertebrata</taxon>
        <taxon>Euteleostomi</taxon>
        <taxon>Actinopterygii</taxon>
        <taxon>Neopterygii</taxon>
        <taxon>Teleostei</taxon>
        <taxon>Clupei</taxon>
        <taxon>Clupeiformes</taxon>
        <taxon>Denticipitoidei</taxon>
        <taxon>Denticipitidae</taxon>
        <taxon>Denticeps</taxon>
    </lineage>
</organism>
<dbReference type="GO" id="GO:0005694">
    <property type="term" value="C:chromosome"/>
    <property type="evidence" value="ECO:0007669"/>
    <property type="project" value="TreeGrafter"/>
</dbReference>
<dbReference type="PANTHER" id="PTHR35541:SF1">
    <property type="entry name" value="RAD9, HUS1, RAD1-INTERACTING NUCLEAR ORPHAN PROTEIN 1"/>
    <property type="match status" value="1"/>
</dbReference>
<sequence>MPRAGRKKTPLNPNKLQLAFAEAPLNGETHHYGPRLRSAANPRSLIRHQNGTSWVSSQFDQLQIPERRAKQRRERLQSISGTRSLNSPYVLPKVKKVSVCRYPSLSFGPERRAQQDVPSCSASSVQDMRTPPRAVCIRKRPLNVPGAARADQMTDVLTKPLQALVPDGTYKAGASASRSSPGASRVFTPPDIATPEASRDGATPPSLLSLFWPPSKARTPPRSPSPEILVEDTPERDYGLRVTWRSRTAVMRLLVKRGQLTDAQMSVNSS</sequence>
<feature type="region of interest" description="Disordered" evidence="1">
    <location>
        <begin position="171"/>
        <end position="231"/>
    </location>
</feature>
<dbReference type="GO" id="GO:0000077">
    <property type="term" value="P:DNA damage checkpoint signaling"/>
    <property type="evidence" value="ECO:0007669"/>
    <property type="project" value="InterPro"/>
</dbReference>
<dbReference type="Pfam" id="PF15319">
    <property type="entry name" value="RHINO"/>
    <property type="match status" value="1"/>
</dbReference>
<dbReference type="GO" id="GO:0071479">
    <property type="term" value="P:cellular response to ionizing radiation"/>
    <property type="evidence" value="ECO:0007669"/>
    <property type="project" value="InterPro"/>
</dbReference>
<dbReference type="CTD" id="83695"/>
<reference evidence="2" key="3">
    <citation type="submission" date="2025-09" db="UniProtKB">
        <authorList>
            <consortium name="Ensembl"/>
        </authorList>
    </citation>
    <scope>IDENTIFICATION</scope>
</reference>
<dbReference type="GO" id="GO:0005634">
    <property type="term" value="C:nucleus"/>
    <property type="evidence" value="ECO:0007669"/>
    <property type="project" value="InterPro"/>
</dbReference>
<dbReference type="Ensembl" id="ENSDCDT00010017904.1">
    <property type="protein sequence ID" value="ENSDCDP00010016879.1"/>
    <property type="gene ID" value="ENSDCDG00010007755.1"/>
</dbReference>
<proteinExistence type="predicted"/>
<feature type="compositionally biased region" description="Low complexity" evidence="1">
    <location>
        <begin position="172"/>
        <end position="185"/>
    </location>
</feature>
<evidence type="ECO:0000313" key="3">
    <source>
        <dbReference type="Proteomes" id="UP000694580"/>
    </source>
</evidence>
<accession>A0AAY4B7C0</accession>